<dbReference type="Proteomes" id="UP001590950">
    <property type="component" value="Unassembled WGS sequence"/>
</dbReference>
<evidence type="ECO:0000313" key="2">
    <source>
        <dbReference type="EMBL" id="KAL2045700.1"/>
    </source>
</evidence>
<comment type="caution">
    <text evidence="2">The sequence shown here is derived from an EMBL/GenBank/DDBJ whole genome shotgun (WGS) entry which is preliminary data.</text>
</comment>
<evidence type="ECO:0000256" key="1">
    <source>
        <dbReference type="SAM" id="Phobius"/>
    </source>
</evidence>
<dbReference type="PROSITE" id="PS51257">
    <property type="entry name" value="PROKAR_LIPOPROTEIN"/>
    <property type="match status" value="1"/>
</dbReference>
<organism evidence="2 3">
    <name type="scientific">Stereocaulon virgatum</name>
    <dbReference type="NCBI Taxonomy" id="373712"/>
    <lineage>
        <taxon>Eukaryota</taxon>
        <taxon>Fungi</taxon>
        <taxon>Dikarya</taxon>
        <taxon>Ascomycota</taxon>
        <taxon>Pezizomycotina</taxon>
        <taxon>Lecanoromycetes</taxon>
        <taxon>OSLEUM clade</taxon>
        <taxon>Lecanoromycetidae</taxon>
        <taxon>Lecanorales</taxon>
        <taxon>Lecanorineae</taxon>
        <taxon>Stereocaulaceae</taxon>
        <taxon>Stereocaulon</taxon>
    </lineage>
</organism>
<accession>A0ABR4AJS1</accession>
<feature type="transmembrane region" description="Helical" evidence="1">
    <location>
        <begin position="82"/>
        <end position="105"/>
    </location>
</feature>
<dbReference type="Gene3D" id="1.20.140.150">
    <property type="match status" value="1"/>
</dbReference>
<gene>
    <name evidence="2" type="ORF">N7G274_002130</name>
</gene>
<evidence type="ECO:0000313" key="3">
    <source>
        <dbReference type="Proteomes" id="UP001590950"/>
    </source>
</evidence>
<keyword evidence="1" id="KW-1133">Transmembrane helix</keyword>
<dbReference type="EMBL" id="JBEFKJ010000006">
    <property type="protein sequence ID" value="KAL2045700.1"/>
    <property type="molecule type" value="Genomic_DNA"/>
</dbReference>
<name>A0ABR4AJS1_9LECA</name>
<feature type="transmembrane region" description="Helical" evidence="1">
    <location>
        <begin position="154"/>
        <end position="179"/>
    </location>
</feature>
<keyword evidence="1" id="KW-0472">Membrane</keyword>
<keyword evidence="3" id="KW-1185">Reference proteome</keyword>
<proteinExistence type="predicted"/>
<feature type="transmembrane region" description="Helical" evidence="1">
    <location>
        <begin position="117"/>
        <end position="139"/>
    </location>
</feature>
<protein>
    <submittedName>
        <fullName evidence="2">Uncharacterized protein</fullName>
    </submittedName>
</protein>
<reference evidence="2 3" key="1">
    <citation type="submission" date="2024-09" db="EMBL/GenBank/DDBJ databases">
        <title>Rethinking Asexuality: The Enigmatic Case of Functional Sexual Genes in Lepraria (Stereocaulaceae).</title>
        <authorList>
            <person name="Doellman M."/>
            <person name="Sun Y."/>
            <person name="Barcenas-Pena A."/>
            <person name="Lumbsch H.T."/>
            <person name="Grewe F."/>
        </authorList>
    </citation>
    <scope>NUCLEOTIDE SEQUENCE [LARGE SCALE GENOMIC DNA]</scope>
    <source>
        <strain evidence="2 3">Mercado 3170</strain>
    </source>
</reference>
<sequence length="201" mass="22763">MARKLVFGAALVAFLAACAMTLTAIIIPRWISWDEETPSGERIHYTYGLHRRCSSLTHSCEYFPQHQDCHGDRYFCSMWRSVGFLMSFAIMLEGMTLITYIVILAGGKQKREGGWKILSGLHVLCGALQLAGMAIISFLYDNDDRFFPGWKLDISWILCTVSWSIMYLLAAGIAAASIWMPQEGGYELIPEENWREEEMTG</sequence>
<keyword evidence="1" id="KW-0812">Transmembrane</keyword>